<gene>
    <name evidence="13" type="primary">murA</name>
    <name evidence="15" type="ORF">Q644_01835</name>
</gene>
<evidence type="ECO:0000256" key="13">
    <source>
        <dbReference type="HAMAP-Rule" id="MF_00111"/>
    </source>
</evidence>
<protein>
    <recommendedName>
        <fullName evidence="13">UDP-N-acetylglucosamine 1-carboxyvinyltransferase</fullName>
        <ecNumber evidence="13">2.5.1.7</ecNumber>
    </recommendedName>
    <alternativeName>
        <fullName evidence="13">Enoylpyruvate transferase</fullName>
    </alternativeName>
    <alternativeName>
        <fullName evidence="13">UDP-N-acetylglucosamine enolpyruvyl transferase</fullName>
        <shortName evidence="13">EPT</shortName>
    </alternativeName>
</protein>
<dbReference type="GO" id="GO:0019277">
    <property type="term" value="P:UDP-N-acetylgalactosamine biosynthetic process"/>
    <property type="evidence" value="ECO:0007669"/>
    <property type="project" value="InterPro"/>
</dbReference>
<keyword evidence="9 13" id="KW-0961">Cell wall biogenesis/degradation</keyword>
<feature type="binding site" evidence="13">
    <location>
        <position position="102"/>
    </location>
    <ligand>
        <name>UDP-N-acetyl-alpha-D-glucosamine</name>
        <dbReference type="ChEBI" id="CHEBI:57705"/>
    </ligand>
</feature>
<dbReference type="UniPathway" id="UPA00219"/>
<dbReference type="Gene3D" id="3.65.10.10">
    <property type="entry name" value="Enolpyruvate transferase domain"/>
    <property type="match status" value="2"/>
</dbReference>
<evidence type="ECO:0000256" key="3">
    <source>
        <dbReference type="ARBA" id="ARBA00022490"/>
    </source>
</evidence>
<evidence type="ECO:0000256" key="7">
    <source>
        <dbReference type="ARBA" id="ARBA00022984"/>
    </source>
</evidence>
<keyword evidence="6 13" id="KW-0133">Cell shape</keyword>
<organism evidence="15 16">
    <name type="scientific">Brucella intermedia 229E</name>
    <dbReference type="NCBI Taxonomy" id="1337887"/>
    <lineage>
        <taxon>Bacteria</taxon>
        <taxon>Pseudomonadati</taxon>
        <taxon>Pseudomonadota</taxon>
        <taxon>Alphaproteobacteria</taxon>
        <taxon>Hyphomicrobiales</taxon>
        <taxon>Brucellaceae</taxon>
        <taxon>Brucella/Ochrobactrum group</taxon>
        <taxon>Brucella</taxon>
    </lineage>
</organism>
<accession>U4VEK8</accession>
<dbReference type="InterPro" id="IPR001986">
    <property type="entry name" value="Enolpyruvate_Tfrase_dom"/>
</dbReference>
<evidence type="ECO:0000256" key="6">
    <source>
        <dbReference type="ARBA" id="ARBA00022960"/>
    </source>
</evidence>
<keyword evidence="7 13" id="KW-0573">Peptidoglycan synthesis</keyword>
<feature type="binding site" evidence="13">
    <location>
        <begin position="172"/>
        <end position="175"/>
    </location>
    <ligand>
        <name>UDP-N-acetyl-alpha-D-glucosamine</name>
        <dbReference type="ChEBI" id="CHEBI:57705"/>
    </ligand>
</feature>
<evidence type="ECO:0000313" key="16">
    <source>
        <dbReference type="Proteomes" id="UP000016842"/>
    </source>
</evidence>
<evidence type="ECO:0000256" key="2">
    <source>
        <dbReference type="ARBA" id="ARBA00004752"/>
    </source>
</evidence>
<comment type="similarity">
    <text evidence="11 13">Belongs to the EPSP synthase family. MurA subfamily.</text>
</comment>
<dbReference type="GO" id="GO:0005737">
    <property type="term" value="C:cytoplasm"/>
    <property type="evidence" value="ECO:0007669"/>
    <property type="project" value="UniProtKB-SubCell"/>
</dbReference>
<dbReference type="AlphaFoldDB" id="U4VEK8"/>
<comment type="caution">
    <text evidence="15">The sequence shown here is derived from an EMBL/GenBank/DDBJ whole genome shotgun (WGS) entry which is preliminary data.</text>
</comment>
<comment type="pathway">
    <text evidence="2 13">Cell wall biogenesis; peptidoglycan biosynthesis.</text>
</comment>
<dbReference type="HAMAP" id="MF_00111">
    <property type="entry name" value="MurA"/>
    <property type="match status" value="1"/>
</dbReference>
<keyword evidence="8 13" id="KW-0131">Cell cycle</keyword>
<evidence type="ECO:0000256" key="4">
    <source>
        <dbReference type="ARBA" id="ARBA00022618"/>
    </source>
</evidence>
<evidence type="ECO:0000256" key="9">
    <source>
        <dbReference type="ARBA" id="ARBA00023316"/>
    </source>
</evidence>
<proteinExistence type="inferred from homology"/>
<dbReference type="GO" id="GO:0009252">
    <property type="term" value="P:peptidoglycan biosynthetic process"/>
    <property type="evidence" value="ECO:0007669"/>
    <property type="project" value="UniProtKB-UniRule"/>
</dbReference>
<feature type="binding site" evidence="13">
    <location>
        <position position="319"/>
    </location>
    <ligand>
        <name>UDP-N-acetyl-alpha-D-glucosamine</name>
        <dbReference type="ChEBI" id="CHEBI:57705"/>
    </ligand>
</feature>
<evidence type="ECO:0000313" key="15">
    <source>
        <dbReference type="EMBL" id="ERM02739.1"/>
    </source>
</evidence>
<dbReference type="CDD" id="cd01555">
    <property type="entry name" value="UdpNAET"/>
    <property type="match status" value="1"/>
</dbReference>
<dbReference type="EC" id="2.5.1.7" evidence="13"/>
<feature type="binding site" evidence="13">
    <location>
        <begin position="131"/>
        <end position="135"/>
    </location>
    <ligand>
        <name>UDP-N-acetyl-alpha-D-glucosamine</name>
        <dbReference type="ChEBI" id="CHEBI:57705"/>
    </ligand>
</feature>
<keyword evidence="10 13" id="KW-0670">Pyruvate</keyword>
<dbReference type="InterPro" id="IPR050068">
    <property type="entry name" value="MurA_subfamily"/>
</dbReference>
<dbReference type="PANTHER" id="PTHR43783">
    <property type="entry name" value="UDP-N-ACETYLGLUCOSAMINE 1-CARBOXYVINYLTRANSFERASE"/>
    <property type="match status" value="1"/>
</dbReference>
<dbReference type="InterPro" id="IPR036968">
    <property type="entry name" value="Enolpyruvate_Tfrase_sf"/>
</dbReference>
<dbReference type="FunFam" id="3.65.10.10:FF:000001">
    <property type="entry name" value="UDP-N-acetylglucosamine 1-carboxyvinyltransferase"/>
    <property type="match status" value="1"/>
</dbReference>
<dbReference type="GO" id="GO:0008360">
    <property type="term" value="P:regulation of cell shape"/>
    <property type="evidence" value="ECO:0007669"/>
    <property type="project" value="UniProtKB-KW"/>
</dbReference>
<reference evidence="15 16" key="1">
    <citation type="journal article" date="2014" name="FEMS Microbiol. Lett.">
        <title>Genome sequencing analysis reveals virulence-related gene content of Ochrobactrum intermedium strain 229E, a urease-positive strain isolated from the human gastric niche.</title>
        <authorList>
            <person name="Kulkarni G.J."/>
            <person name="Shetty S."/>
            <person name="Dharne M.S."/>
            <person name="Shouche Y.S."/>
        </authorList>
    </citation>
    <scope>NUCLEOTIDE SEQUENCE [LARGE SCALE GENOMIC DNA]</scope>
    <source>
        <strain evidence="15 16">229E</strain>
    </source>
</reference>
<name>U4VEK8_9HYPH</name>
<keyword evidence="3 13" id="KW-0963">Cytoplasm</keyword>
<dbReference type="SUPFAM" id="SSF55205">
    <property type="entry name" value="EPT/RTPC-like"/>
    <property type="match status" value="1"/>
</dbReference>
<comment type="function">
    <text evidence="13">Cell wall formation. Adds enolpyruvyl to UDP-N-acetylglucosamine.</text>
</comment>
<comment type="catalytic activity">
    <reaction evidence="12 13">
        <text>phosphoenolpyruvate + UDP-N-acetyl-alpha-D-glucosamine = UDP-N-acetyl-3-O-(1-carboxyvinyl)-alpha-D-glucosamine + phosphate</text>
        <dbReference type="Rhea" id="RHEA:18681"/>
        <dbReference type="ChEBI" id="CHEBI:43474"/>
        <dbReference type="ChEBI" id="CHEBI:57705"/>
        <dbReference type="ChEBI" id="CHEBI:58702"/>
        <dbReference type="ChEBI" id="CHEBI:68483"/>
        <dbReference type="EC" id="2.5.1.7"/>
    </reaction>
</comment>
<comment type="subcellular location">
    <subcellularLocation>
        <location evidence="1 13">Cytoplasm</location>
    </subcellularLocation>
</comment>
<dbReference type="GO" id="GO:0071555">
    <property type="term" value="P:cell wall organization"/>
    <property type="evidence" value="ECO:0007669"/>
    <property type="project" value="UniProtKB-KW"/>
</dbReference>
<dbReference type="InterPro" id="IPR005750">
    <property type="entry name" value="UDP_GlcNAc_COvinyl_MurA"/>
</dbReference>
<feature type="modified residue" description="2-(S-cysteinyl)pyruvic acid O-phosphothioketal" evidence="13">
    <location>
        <position position="126"/>
    </location>
</feature>
<evidence type="ECO:0000259" key="14">
    <source>
        <dbReference type="Pfam" id="PF00275"/>
    </source>
</evidence>
<evidence type="ECO:0000256" key="10">
    <source>
        <dbReference type="ARBA" id="ARBA00023317"/>
    </source>
</evidence>
<keyword evidence="4 13" id="KW-0132">Cell division</keyword>
<feature type="binding site" evidence="13">
    <location>
        <position position="341"/>
    </location>
    <ligand>
        <name>UDP-N-acetyl-alpha-D-glucosamine</name>
        <dbReference type="ChEBI" id="CHEBI:57705"/>
    </ligand>
</feature>
<dbReference type="Pfam" id="PF00275">
    <property type="entry name" value="EPSP_synthase"/>
    <property type="match status" value="1"/>
</dbReference>
<evidence type="ECO:0000256" key="1">
    <source>
        <dbReference type="ARBA" id="ARBA00004496"/>
    </source>
</evidence>
<dbReference type="GO" id="GO:0051301">
    <property type="term" value="P:cell division"/>
    <property type="evidence" value="ECO:0007669"/>
    <property type="project" value="UniProtKB-KW"/>
</dbReference>
<dbReference type="NCBIfam" id="TIGR01072">
    <property type="entry name" value="murA"/>
    <property type="match status" value="1"/>
</dbReference>
<sequence>MDRIKIVGGNKLNGIIPISGAKNAALPLMIASLLTDDTLTLENVPHLADVEQLIRILSNHGVDYSVNGRREHQNGAYSRTIHFTARNIVDTTAPYELVSKMRASFWVIGPLLARTGEATVSLPGGCAIGTRPVDLLLESLQALGAQIDIENGYAKARAPKGGLVGARYSFPKVSVGATHVMLMAAALAKGETIIENAAREPEVVNLADCLNAMGAKITGAGTSTIQVEGVTSLSGARVRVIPDRIETGTYAMAVAMTGGDVLLEGAQESLLSSALDTLRQAGAEITETNSGLRVVRNGHGIQPVDVTTDPPFPPGFPTDLQAQFMGLMTKAKGTSRITETIFENRFMHVQELARLGAKISLSGQTATVEGVERLKGAQVMATDLRASVSLVIAGLAAEGETMVNRVYHLDRGFERLEEKLSRCGALVERISG</sequence>
<dbReference type="InterPro" id="IPR013792">
    <property type="entry name" value="RNA3'P_cycl/enolpyr_Trfase_a/b"/>
</dbReference>
<dbReference type="PANTHER" id="PTHR43783:SF1">
    <property type="entry name" value="UDP-N-ACETYLGLUCOSAMINE 1-CARBOXYVINYLTRANSFERASE"/>
    <property type="match status" value="1"/>
</dbReference>
<evidence type="ECO:0000256" key="8">
    <source>
        <dbReference type="ARBA" id="ARBA00023306"/>
    </source>
</evidence>
<keyword evidence="5 13" id="KW-0808">Transferase</keyword>
<dbReference type="GO" id="GO:0008760">
    <property type="term" value="F:UDP-N-acetylglucosamine 1-carboxyvinyltransferase activity"/>
    <property type="evidence" value="ECO:0007669"/>
    <property type="project" value="UniProtKB-UniRule"/>
</dbReference>
<dbReference type="EMBL" id="ASXJ01000065">
    <property type="protein sequence ID" value="ERM02739.1"/>
    <property type="molecule type" value="Genomic_DNA"/>
</dbReference>
<evidence type="ECO:0000256" key="5">
    <source>
        <dbReference type="ARBA" id="ARBA00022679"/>
    </source>
</evidence>
<feature type="binding site" evidence="13">
    <location>
        <begin position="22"/>
        <end position="23"/>
    </location>
    <ligand>
        <name>phosphoenolpyruvate</name>
        <dbReference type="ChEBI" id="CHEBI:58702"/>
    </ligand>
</feature>
<dbReference type="NCBIfam" id="NF006873">
    <property type="entry name" value="PRK09369.1"/>
    <property type="match status" value="1"/>
</dbReference>
<feature type="domain" description="Enolpyruvate transferase" evidence="14">
    <location>
        <begin position="8"/>
        <end position="420"/>
    </location>
</feature>
<feature type="active site" description="Proton donor" evidence="13">
    <location>
        <position position="126"/>
    </location>
</feature>
<evidence type="ECO:0000256" key="11">
    <source>
        <dbReference type="ARBA" id="ARBA00038367"/>
    </source>
</evidence>
<evidence type="ECO:0000256" key="12">
    <source>
        <dbReference type="ARBA" id="ARBA00047527"/>
    </source>
</evidence>
<dbReference type="PATRIC" id="fig|1337887.3.peg.1319"/>
<dbReference type="Proteomes" id="UP000016842">
    <property type="component" value="Unassembled WGS sequence"/>
</dbReference>